<reference evidence="1" key="1">
    <citation type="journal article" date="2020" name="Stud. Mycol.">
        <title>101 Dothideomycetes genomes: a test case for predicting lifestyles and emergence of pathogens.</title>
        <authorList>
            <person name="Haridas S."/>
            <person name="Albert R."/>
            <person name="Binder M."/>
            <person name="Bloem J."/>
            <person name="Labutti K."/>
            <person name="Salamov A."/>
            <person name="Andreopoulos B."/>
            <person name="Baker S."/>
            <person name="Barry K."/>
            <person name="Bills G."/>
            <person name="Bluhm B."/>
            <person name="Cannon C."/>
            <person name="Castanera R."/>
            <person name="Culley D."/>
            <person name="Daum C."/>
            <person name="Ezra D."/>
            <person name="Gonzalez J."/>
            <person name="Henrissat B."/>
            <person name="Kuo A."/>
            <person name="Liang C."/>
            <person name="Lipzen A."/>
            <person name="Lutzoni F."/>
            <person name="Magnuson J."/>
            <person name="Mondo S."/>
            <person name="Nolan M."/>
            <person name="Ohm R."/>
            <person name="Pangilinan J."/>
            <person name="Park H.-J."/>
            <person name="Ramirez L."/>
            <person name="Alfaro M."/>
            <person name="Sun H."/>
            <person name="Tritt A."/>
            <person name="Yoshinaga Y."/>
            <person name="Zwiers L.-H."/>
            <person name="Turgeon B."/>
            <person name="Goodwin S."/>
            <person name="Spatafora J."/>
            <person name="Crous P."/>
            <person name="Grigoriev I."/>
        </authorList>
    </citation>
    <scope>NUCLEOTIDE SEQUENCE</scope>
    <source>
        <strain evidence="1">CBS 473.64</strain>
    </source>
</reference>
<dbReference type="AlphaFoldDB" id="A0A6A6SCR4"/>
<sequence length="187" mass="21594">NQPDVTTFTHEPTPLFPVALKGLEPGYRSCFDSIPIDLSRYHILCETYDFLNVDVLGGKPLREIYPGLKAGDKKWGTISEAQDEAFKFLYLLLLGELEDSNEVSRKVFEAVYFIVSRPCTFTWNTRQVVRMAHEERLVVSSKQRAVLDEWGEHGKVGEDPSDDYDFYSSFHLYMGSVDSKRFVRTWH</sequence>
<feature type="non-terminal residue" evidence="1">
    <location>
        <position position="1"/>
    </location>
</feature>
<protein>
    <submittedName>
        <fullName evidence="1">Uncharacterized protein</fullName>
    </submittedName>
</protein>
<evidence type="ECO:0000313" key="1">
    <source>
        <dbReference type="EMBL" id="KAF2644957.1"/>
    </source>
</evidence>
<dbReference type="Proteomes" id="UP000799753">
    <property type="component" value="Unassembled WGS sequence"/>
</dbReference>
<dbReference type="EMBL" id="MU006778">
    <property type="protein sequence ID" value="KAF2644957.1"/>
    <property type="molecule type" value="Genomic_DNA"/>
</dbReference>
<dbReference type="OrthoDB" id="420564at2759"/>
<proteinExistence type="predicted"/>
<keyword evidence="2" id="KW-1185">Reference proteome</keyword>
<gene>
    <name evidence="1" type="ORF">P280DRAFT_391245</name>
</gene>
<evidence type="ECO:0000313" key="2">
    <source>
        <dbReference type="Proteomes" id="UP000799753"/>
    </source>
</evidence>
<organism evidence="1 2">
    <name type="scientific">Massarina eburnea CBS 473.64</name>
    <dbReference type="NCBI Taxonomy" id="1395130"/>
    <lineage>
        <taxon>Eukaryota</taxon>
        <taxon>Fungi</taxon>
        <taxon>Dikarya</taxon>
        <taxon>Ascomycota</taxon>
        <taxon>Pezizomycotina</taxon>
        <taxon>Dothideomycetes</taxon>
        <taxon>Pleosporomycetidae</taxon>
        <taxon>Pleosporales</taxon>
        <taxon>Massarineae</taxon>
        <taxon>Massarinaceae</taxon>
        <taxon>Massarina</taxon>
    </lineage>
</organism>
<name>A0A6A6SCR4_9PLEO</name>
<accession>A0A6A6SCR4</accession>